<dbReference type="InterPro" id="IPR051534">
    <property type="entry name" value="CBASS_pafABC_assoc_protein"/>
</dbReference>
<dbReference type="Pfam" id="PF25583">
    <property type="entry name" value="WCX"/>
    <property type="match status" value="1"/>
</dbReference>
<dbReference type="PANTHER" id="PTHR34580:SF3">
    <property type="entry name" value="PROTEIN PAFB"/>
    <property type="match status" value="1"/>
</dbReference>
<evidence type="ECO:0000313" key="5">
    <source>
        <dbReference type="Proteomes" id="UP000269265"/>
    </source>
</evidence>
<dbReference type="AlphaFoldDB" id="A0A426VAZ1"/>
<dbReference type="PANTHER" id="PTHR34580">
    <property type="match status" value="1"/>
</dbReference>
<comment type="caution">
    <text evidence="4">The sequence shown here is derived from an EMBL/GenBank/DDBJ whole genome shotgun (WGS) entry which is preliminary data.</text>
</comment>
<dbReference type="SUPFAM" id="SSF46785">
    <property type="entry name" value="Winged helix' DNA-binding domain"/>
    <property type="match status" value="1"/>
</dbReference>
<dbReference type="InterPro" id="IPR036388">
    <property type="entry name" value="WH-like_DNA-bd_sf"/>
</dbReference>
<dbReference type="EMBL" id="RSED01000008">
    <property type="protein sequence ID" value="RRS04063.1"/>
    <property type="molecule type" value="Genomic_DNA"/>
</dbReference>
<evidence type="ECO:0000259" key="3">
    <source>
        <dbReference type="PROSITE" id="PS51000"/>
    </source>
</evidence>
<protein>
    <submittedName>
        <fullName evidence="4">WYL domain-containing protein</fullName>
    </submittedName>
</protein>
<feature type="domain" description="HTH deoR-type" evidence="3">
    <location>
        <begin position="4"/>
        <end position="60"/>
    </location>
</feature>
<dbReference type="PROSITE" id="PS51000">
    <property type="entry name" value="HTH_DEOR_2"/>
    <property type="match status" value="1"/>
</dbReference>
<evidence type="ECO:0000256" key="1">
    <source>
        <dbReference type="ARBA" id="ARBA00023015"/>
    </source>
</evidence>
<evidence type="ECO:0000256" key="2">
    <source>
        <dbReference type="ARBA" id="ARBA00023163"/>
    </source>
</evidence>
<organism evidence="4 5">
    <name type="scientific">Aquabacterium soli</name>
    <dbReference type="NCBI Taxonomy" id="2493092"/>
    <lineage>
        <taxon>Bacteria</taxon>
        <taxon>Pseudomonadati</taxon>
        <taxon>Pseudomonadota</taxon>
        <taxon>Betaproteobacteria</taxon>
        <taxon>Burkholderiales</taxon>
        <taxon>Aquabacterium</taxon>
    </lineage>
</organism>
<dbReference type="Pfam" id="PF13280">
    <property type="entry name" value="WYL"/>
    <property type="match status" value="1"/>
</dbReference>
<proteinExistence type="predicted"/>
<keyword evidence="1" id="KW-0805">Transcription regulation</keyword>
<dbReference type="InterPro" id="IPR036390">
    <property type="entry name" value="WH_DNA-bd_sf"/>
</dbReference>
<keyword evidence="2" id="KW-0804">Transcription</keyword>
<sequence length="333" mass="37942">MATQTARVTRIEAMLRLRGHINFQALVQELEVSPATVKRDLAFLRDQLGCPIKYNRAEDVYRLDPAKGVGDRFEIPGLWLNQEEVLALLISHQLLAGLDPNGALARHVDPLLERIRQLLGDQEDQSMGVSQRLLVMPTSGRQADAQYFEAVCAALLRRKQLTFNYFTRSREQASTRLVSPQRMVHHRNTWYLDAWCHDRQALRRFSLDAITDTALQKESAIECAQDSVEAYFDIGYGVYAGAELRHAHLVFSPWAAKWVVKEQWHRNQTQRVLSDKRLELVVPYTDAAELKMDIMRYGAEVEVLGPPELREDLALSLRCAANQYDEALPATSS</sequence>
<name>A0A426VAZ1_9BURK</name>
<dbReference type="Gene3D" id="1.10.10.10">
    <property type="entry name" value="Winged helix-like DNA-binding domain superfamily/Winged helix DNA-binding domain"/>
    <property type="match status" value="1"/>
</dbReference>
<dbReference type="PROSITE" id="PS52050">
    <property type="entry name" value="WYL"/>
    <property type="match status" value="1"/>
</dbReference>
<keyword evidence="5" id="KW-1185">Reference proteome</keyword>
<reference evidence="4 5" key="1">
    <citation type="submission" date="2018-12" db="EMBL/GenBank/DDBJ databases">
        <title>The whole draft genome of Aquabacterium sp. SJQ9.</title>
        <authorList>
            <person name="Sun L."/>
            <person name="Gao X."/>
            <person name="Chen W."/>
            <person name="Huang K."/>
        </authorList>
    </citation>
    <scope>NUCLEOTIDE SEQUENCE [LARGE SCALE GENOMIC DNA]</scope>
    <source>
        <strain evidence="4 5">SJQ9</strain>
    </source>
</reference>
<dbReference type="OrthoDB" id="8555652at2"/>
<dbReference type="InterPro" id="IPR026881">
    <property type="entry name" value="WYL_dom"/>
</dbReference>
<dbReference type="Pfam" id="PF08220">
    <property type="entry name" value="HTH_DeoR"/>
    <property type="match status" value="1"/>
</dbReference>
<dbReference type="GO" id="GO:0003700">
    <property type="term" value="F:DNA-binding transcription factor activity"/>
    <property type="evidence" value="ECO:0007669"/>
    <property type="project" value="InterPro"/>
</dbReference>
<gene>
    <name evidence="4" type="ORF">EIP75_11785</name>
</gene>
<accession>A0A426VAZ1</accession>
<dbReference type="Proteomes" id="UP000269265">
    <property type="component" value="Unassembled WGS sequence"/>
</dbReference>
<dbReference type="InterPro" id="IPR001034">
    <property type="entry name" value="DeoR_HTH"/>
</dbReference>
<dbReference type="InterPro" id="IPR057727">
    <property type="entry name" value="WCX_dom"/>
</dbReference>
<evidence type="ECO:0000313" key="4">
    <source>
        <dbReference type="EMBL" id="RRS04063.1"/>
    </source>
</evidence>
<dbReference type="RefSeq" id="WP_125243467.1">
    <property type="nucleotide sequence ID" value="NZ_RSED01000008.1"/>
</dbReference>